<evidence type="ECO:0000313" key="4">
    <source>
        <dbReference type="Proteomes" id="UP000034364"/>
    </source>
</evidence>
<dbReference type="Proteomes" id="UP000034364">
    <property type="component" value="Unassembled WGS sequence"/>
</dbReference>
<name>A0A0G1UEH5_9BACT</name>
<dbReference type="Pfam" id="PF01728">
    <property type="entry name" value="FtsJ"/>
    <property type="match status" value="1"/>
</dbReference>
<organism evidence="3 4">
    <name type="scientific">Candidatus Amesbacteria bacterium GW2011_GWA1_47_16</name>
    <dbReference type="NCBI Taxonomy" id="1618353"/>
    <lineage>
        <taxon>Bacteria</taxon>
        <taxon>Candidatus Amesiibacteriota</taxon>
    </lineage>
</organism>
<dbReference type="GO" id="GO:0003723">
    <property type="term" value="F:RNA binding"/>
    <property type="evidence" value="ECO:0007669"/>
    <property type="project" value="UniProtKB-KW"/>
</dbReference>
<dbReference type="SUPFAM" id="SSF53335">
    <property type="entry name" value="S-adenosyl-L-methionine-dependent methyltransferases"/>
    <property type="match status" value="1"/>
</dbReference>
<dbReference type="InterPro" id="IPR002877">
    <property type="entry name" value="RNA_MeTrfase_FtsJ_dom"/>
</dbReference>
<dbReference type="InterPro" id="IPR029063">
    <property type="entry name" value="SAM-dependent_MTases_sf"/>
</dbReference>
<gene>
    <name evidence="3" type="ORF">UX87_C0007G0041</name>
</gene>
<dbReference type="Gene3D" id="3.40.50.150">
    <property type="entry name" value="Vaccinia Virus protein VP39"/>
    <property type="match status" value="1"/>
</dbReference>
<proteinExistence type="predicted"/>
<keyword evidence="1" id="KW-0694">RNA-binding</keyword>
<dbReference type="GO" id="GO:0032259">
    <property type="term" value="P:methylation"/>
    <property type="evidence" value="ECO:0007669"/>
    <property type="project" value="InterPro"/>
</dbReference>
<reference evidence="3 4" key="1">
    <citation type="journal article" date="2015" name="Nature">
        <title>rRNA introns, odd ribosomes, and small enigmatic genomes across a large radiation of phyla.</title>
        <authorList>
            <person name="Brown C.T."/>
            <person name="Hug L.A."/>
            <person name="Thomas B.C."/>
            <person name="Sharon I."/>
            <person name="Castelle C.J."/>
            <person name="Singh A."/>
            <person name="Wilkins M.J."/>
            <person name="Williams K.H."/>
            <person name="Banfield J.F."/>
        </authorList>
    </citation>
    <scope>NUCLEOTIDE SEQUENCE [LARGE SCALE GENOMIC DNA]</scope>
</reference>
<accession>A0A0G1UEH5</accession>
<evidence type="ECO:0000256" key="1">
    <source>
        <dbReference type="ARBA" id="ARBA00022884"/>
    </source>
</evidence>
<protein>
    <recommendedName>
        <fullName evidence="2">Ribosomal RNA methyltransferase FtsJ domain-containing protein</fullName>
    </recommendedName>
</protein>
<dbReference type="GO" id="GO:0008168">
    <property type="term" value="F:methyltransferase activity"/>
    <property type="evidence" value="ECO:0007669"/>
    <property type="project" value="InterPro"/>
</dbReference>
<comment type="caution">
    <text evidence="3">The sequence shown here is derived from an EMBL/GenBank/DDBJ whole genome shotgun (WGS) entry which is preliminary data.</text>
</comment>
<evidence type="ECO:0000259" key="2">
    <source>
        <dbReference type="Pfam" id="PF01728"/>
    </source>
</evidence>
<feature type="domain" description="Ribosomal RNA methyltransferase FtsJ" evidence="2">
    <location>
        <begin position="20"/>
        <end position="191"/>
    </location>
</feature>
<evidence type="ECO:0000313" key="3">
    <source>
        <dbReference type="EMBL" id="KKU64533.1"/>
    </source>
</evidence>
<dbReference type="PANTHER" id="PTHR32319:SF0">
    <property type="entry name" value="BACTERIAL HEMOLYSIN-LIKE PROTEIN"/>
    <property type="match status" value="1"/>
</dbReference>
<dbReference type="PANTHER" id="PTHR32319">
    <property type="entry name" value="BACTERIAL HEMOLYSIN-LIKE PROTEIN"/>
    <property type="match status" value="1"/>
</dbReference>
<dbReference type="PATRIC" id="fig|1618353.3.peg.303"/>
<dbReference type="EMBL" id="LCNV01000007">
    <property type="protein sequence ID" value="KKU64533.1"/>
    <property type="molecule type" value="Genomic_DNA"/>
</dbReference>
<sequence length="195" mass="21169">MGNSGLFVQLPQAMDIDRHFVSRAGYKLQHALDTFGIGVTGKICADLGSSTGGFTDCLLQNGAARIYSIDTAYGQLDWHLRNDPRVVILERTNALHAVLPEKVSFVSCDVGWTTQRLILPAALSLLTVPGDVVSLLKPHYEIKKSPVSVVFAHTVLDQVIKQLADKGIRVKQAIPSPLAGQKGGNPEFLLWIPKS</sequence>
<dbReference type="AlphaFoldDB" id="A0A0G1UEH5"/>
<dbReference type="InterPro" id="IPR047048">
    <property type="entry name" value="TlyA"/>
</dbReference>